<comment type="catalytic activity">
    <reaction evidence="11">
        <text>(E)-hexadec-2-enoate + ATP + CoA = (2E)-hexadecenoyl-CoA + AMP + diphosphate</text>
        <dbReference type="Rhea" id="RHEA:36139"/>
        <dbReference type="ChEBI" id="CHEBI:30616"/>
        <dbReference type="ChEBI" id="CHEBI:33019"/>
        <dbReference type="ChEBI" id="CHEBI:57287"/>
        <dbReference type="ChEBI" id="CHEBI:61526"/>
        <dbReference type="ChEBI" id="CHEBI:72745"/>
        <dbReference type="ChEBI" id="CHEBI:456215"/>
    </reaction>
    <physiologicalReaction direction="left-to-right" evidence="11">
        <dbReference type="Rhea" id="RHEA:36140"/>
    </physiologicalReaction>
</comment>
<keyword evidence="14" id="KW-1133">Transmembrane helix</keyword>
<evidence type="ECO:0000256" key="8">
    <source>
        <dbReference type="ARBA" id="ARBA00024495"/>
    </source>
</evidence>
<name>A0A914C4Q2_9BILA</name>
<dbReference type="PANTHER" id="PTHR43272:SF43">
    <property type="entry name" value="LONG-CHAIN-FATTY-ACID--COA LIGASE"/>
    <property type="match status" value="1"/>
</dbReference>
<evidence type="ECO:0000256" key="14">
    <source>
        <dbReference type="SAM" id="Phobius"/>
    </source>
</evidence>
<dbReference type="SUPFAM" id="SSF56801">
    <property type="entry name" value="Acetyl-CoA synthetase-like"/>
    <property type="match status" value="1"/>
</dbReference>
<evidence type="ECO:0000256" key="2">
    <source>
        <dbReference type="ARBA" id="ARBA00022598"/>
    </source>
</evidence>
<reference evidence="17" key="1">
    <citation type="submission" date="2022-11" db="UniProtKB">
        <authorList>
            <consortium name="WormBaseParasite"/>
        </authorList>
    </citation>
    <scope>IDENTIFICATION</scope>
</reference>
<evidence type="ECO:0000256" key="5">
    <source>
        <dbReference type="ARBA" id="ARBA00022840"/>
    </source>
</evidence>
<evidence type="ECO:0000313" key="17">
    <source>
        <dbReference type="WBParaSite" id="ACRNAN_Path_22.g67.t1"/>
    </source>
</evidence>
<dbReference type="WBParaSite" id="ACRNAN_Path_22.g67.t1">
    <property type="protein sequence ID" value="ACRNAN_Path_22.g67.t1"/>
    <property type="gene ID" value="ACRNAN_Path_22.g67"/>
</dbReference>
<comment type="catalytic activity">
    <reaction evidence="10">
        <text>(5Z,8Z,11Z,14Z)-eicosatetraenoate + ATP + CoA = (5Z,8Z,11Z,14Z)-eicosatetraenoyl-CoA + AMP + diphosphate</text>
        <dbReference type="Rhea" id="RHEA:19713"/>
        <dbReference type="ChEBI" id="CHEBI:30616"/>
        <dbReference type="ChEBI" id="CHEBI:32395"/>
        <dbReference type="ChEBI" id="CHEBI:33019"/>
        <dbReference type="ChEBI" id="CHEBI:57287"/>
        <dbReference type="ChEBI" id="CHEBI:57368"/>
        <dbReference type="ChEBI" id="CHEBI:456215"/>
        <dbReference type="EC" id="6.2.1.15"/>
    </reaction>
    <physiologicalReaction direction="left-to-right" evidence="10">
        <dbReference type="Rhea" id="RHEA:19714"/>
    </physiologicalReaction>
</comment>
<evidence type="ECO:0000256" key="13">
    <source>
        <dbReference type="RuleBase" id="RU369030"/>
    </source>
</evidence>
<evidence type="ECO:0000256" key="12">
    <source>
        <dbReference type="ARBA" id="ARBA00049139"/>
    </source>
</evidence>
<dbReference type="InterPro" id="IPR045311">
    <property type="entry name" value="LC-FACS_euk"/>
</dbReference>
<dbReference type="Pfam" id="PF00501">
    <property type="entry name" value="AMP-binding"/>
    <property type="match status" value="1"/>
</dbReference>
<evidence type="ECO:0000256" key="4">
    <source>
        <dbReference type="ARBA" id="ARBA00022832"/>
    </source>
</evidence>
<comment type="catalytic activity">
    <reaction evidence="7">
        <text>a long-chain fatty acid + ATP + CoA = a long-chain fatty acyl-CoA + AMP + diphosphate</text>
        <dbReference type="Rhea" id="RHEA:15421"/>
        <dbReference type="ChEBI" id="CHEBI:30616"/>
        <dbReference type="ChEBI" id="CHEBI:33019"/>
        <dbReference type="ChEBI" id="CHEBI:57287"/>
        <dbReference type="ChEBI" id="CHEBI:57560"/>
        <dbReference type="ChEBI" id="CHEBI:83139"/>
        <dbReference type="ChEBI" id="CHEBI:456215"/>
        <dbReference type="EC" id="6.2.1.3"/>
    </reaction>
    <physiologicalReaction direction="left-to-right" evidence="7">
        <dbReference type="Rhea" id="RHEA:15422"/>
    </physiologicalReaction>
</comment>
<evidence type="ECO:0000256" key="7">
    <source>
        <dbReference type="ARBA" id="ARBA00024484"/>
    </source>
</evidence>
<dbReference type="GO" id="GO:0005524">
    <property type="term" value="F:ATP binding"/>
    <property type="evidence" value="ECO:0007669"/>
    <property type="project" value="UniProtKB-KW"/>
</dbReference>
<evidence type="ECO:0000259" key="15">
    <source>
        <dbReference type="Pfam" id="PF00501"/>
    </source>
</evidence>
<keyword evidence="13" id="KW-0443">Lipid metabolism</keyword>
<protein>
    <recommendedName>
        <fullName evidence="13">Long-chain-fatty-acid--CoA ligase</fullName>
        <ecNumber evidence="13">6.2.1.3</ecNumber>
    </recommendedName>
</protein>
<comment type="function">
    <text evidence="13">Catalyzes the conversion of long-chain fatty acids to their active form acyl-CoAs for both synthesis of cellular lipids, and degradation via beta-oxidation.</text>
</comment>
<comment type="catalytic activity">
    <reaction evidence="9">
        <text>15-hydroxy-(5Z,8Z,11Z,13E)-eicosatetraenoate + ATP + CoA = 15-hydroxy-(5Z,8Z,11Z,13E)-eicosatetraenoyl-CoA + AMP + diphosphate</text>
        <dbReference type="Rhea" id="RHEA:52116"/>
        <dbReference type="ChEBI" id="CHEBI:30616"/>
        <dbReference type="ChEBI" id="CHEBI:33019"/>
        <dbReference type="ChEBI" id="CHEBI:57287"/>
        <dbReference type="ChEBI" id="CHEBI:78832"/>
        <dbReference type="ChEBI" id="CHEBI:136409"/>
        <dbReference type="ChEBI" id="CHEBI:456215"/>
    </reaction>
    <physiologicalReaction direction="left-to-right" evidence="9">
        <dbReference type="Rhea" id="RHEA:52117"/>
    </physiologicalReaction>
</comment>
<dbReference type="InterPro" id="IPR042099">
    <property type="entry name" value="ANL_N_sf"/>
</dbReference>
<dbReference type="GO" id="GO:0047676">
    <property type="term" value="F:arachidonate-CoA ligase activity"/>
    <property type="evidence" value="ECO:0007669"/>
    <property type="project" value="UniProtKB-EC"/>
</dbReference>
<evidence type="ECO:0000256" key="1">
    <source>
        <dbReference type="ARBA" id="ARBA00006432"/>
    </source>
</evidence>
<evidence type="ECO:0000256" key="11">
    <source>
        <dbReference type="ARBA" id="ARBA00024565"/>
    </source>
</evidence>
<comment type="catalytic activity">
    <reaction evidence="8">
        <text>12-hydroxy-(5Z,8Z,10E,14Z)-eicosatetraenoate + ATP + CoA = 12-hydroxy-(5Z,8Z,10E,14Z)-eicosatetraenoyl-CoA + AMP + diphosphate</text>
        <dbReference type="Rhea" id="RHEA:52112"/>
        <dbReference type="ChEBI" id="CHEBI:30616"/>
        <dbReference type="ChEBI" id="CHEBI:33019"/>
        <dbReference type="ChEBI" id="CHEBI:57287"/>
        <dbReference type="ChEBI" id="CHEBI:90718"/>
        <dbReference type="ChEBI" id="CHEBI:136408"/>
        <dbReference type="ChEBI" id="CHEBI:456215"/>
    </reaction>
    <physiologicalReaction direction="left-to-right" evidence="8">
        <dbReference type="Rhea" id="RHEA:52113"/>
    </physiologicalReaction>
</comment>
<feature type="transmembrane region" description="Helical" evidence="14">
    <location>
        <begin position="12"/>
        <end position="35"/>
    </location>
</feature>
<keyword evidence="14" id="KW-0812">Transmembrane</keyword>
<proteinExistence type="inferred from homology"/>
<comment type="similarity">
    <text evidence="1 13">Belongs to the ATP-dependent AMP-binding enzyme family.</text>
</comment>
<dbReference type="PANTHER" id="PTHR43272">
    <property type="entry name" value="LONG-CHAIN-FATTY-ACID--COA LIGASE"/>
    <property type="match status" value="1"/>
</dbReference>
<keyword evidence="3 13" id="KW-0547">Nucleotide-binding</keyword>
<dbReference type="GO" id="GO:0016020">
    <property type="term" value="C:membrane"/>
    <property type="evidence" value="ECO:0007669"/>
    <property type="project" value="TreeGrafter"/>
</dbReference>
<evidence type="ECO:0000256" key="9">
    <source>
        <dbReference type="ARBA" id="ARBA00024532"/>
    </source>
</evidence>
<organism evidence="16 17">
    <name type="scientific">Acrobeloides nanus</name>
    <dbReference type="NCBI Taxonomy" id="290746"/>
    <lineage>
        <taxon>Eukaryota</taxon>
        <taxon>Metazoa</taxon>
        <taxon>Ecdysozoa</taxon>
        <taxon>Nematoda</taxon>
        <taxon>Chromadorea</taxon>
        <taxon>Rhabditida</taxon>
        <taxon>Tylenchina</taxon>
        <taxon>Cephalobomorpha</taxon>
        <taxon>Cephaloboidea</taxon>
        <taxon>Cephalobidae</taxon>
        <taxon>Acrobeloides</taxon>
    </lineage>
</organism>
<evidence type="ECO:0000256" key="6">
    <source>
        <dbReference type="ARBA" id="ARBA00024469"/>
    </source>
</evidence>
<dbReference type="AlphaFoldDB" id="A0A914C4Q2"/>
<dbReference type="InterPro" id="IPR020845">
    <property type="entry name" value="AMP-binding_CS"/>
</dbReference>
<feature type="domain" description="AMP-dependent synthetase/ligase" evidence="15">
    <location>
        <begin position="119"/>
        <end position="523"/>
    </location>
</feature>
<keyword evidence="2 13" id="KW-0436">Ligase</keyword>
<comment type="catalytic activity">
    <reaction evidence="12">
        <text>hexadecanoate + ATP + CoA = hexadecanoyl-CoA + AMP + diphosphate</text>
        <dbReference type="Rhea" id="RHEA:30751"/>
        <dbReference type="ChEBI" id="CHEBI:7896"/>
        <dbReference type="ChEBI" id="CHEBI:30616"/>
        <dbReference type="ChEBI" id="CHEBI:33019"/>
        <dbReference type="ChEBI" id="CHEBI:57287"/>
        <dbReference type="ChEBI" id="CHEBI:57379"/>
        <dbReference type="ChEBI" id="CHEBI:456215"/>
    </reaction>
    <physiologicalReaction direction="left-to-right" evidence="12">
        <dbReference type="Rhea" id="RHEA:30752"/>
    </physiologicalReaction>
</comment>
<dbReference type="GO" id="GO:0005783">
    <property type="term" value="C:endoplasmic reticulum"/>
    <property type="evidence" value="ECO:0007669"/>
    <property type="project" value="TreeGrafter"/>
</dbReference>
<comment type="catalytic activity">
    <reaction evidence="6">
        <text>5-hydroxy-(6E,8Z,11Z,14Z)-eicosatetraenoate + ATP + CoA = 5-hydroxy-(6E,8Z,11Z,14Z)-eicosatetraenoyl-CoA + AMP + diphosphate</text>
        <dbReference type="Rhea" id="RHEA:52108"/>
        <dbReference type="ChEBI" id="CHEBI:30616"/>
        <dbReference type="ChEBI" id="CHEBI:33019"/>
        <dbReference type="ChEBI" id="CHEBI:57287"/>
        <dbReference type="ChEBI" id="CHEBI:65341"/>
        <dbReference type="ChEBI" id="CHEBI:136407"/>
        <dbReference type="ChEBI" id="CHEBI:456215"/>
    </reaction>
    <physiologicalReaction direction="left-to-right" evidence="6">
        <dbReference type="Rhea" id="RHEA:52109"/>
    </physiologicalReaction>
</comment>
<keyword evidence="4 13" id="KW-0276">Fatty acid metabolism</keyword>
<evidence type="ECO:0000313" key="16">
    <source>
        <dbReference type="Proteomes" id="UP000887540"/>
    </source>
</evidence>
<keyword evidence="16" id="KW-1185">Reference proteome</keyword>
<dbReference type="CDD" id="cd05927">
    <property type="entry name" value="LC-FACS_euk"/>
    <property type="match status" value="1"/>
</dbReference>
<dbReference type="EC" id="6.2.1.3" evidence="13"/>
<dbReference type="Proteomes" id="UP000887540">
    <property type="component" value="Unplaced"/>
</dbReference>
<keyword evidence="5 13" id="KW-0067">ATP-binding</keyword>
<dbReference type="InterPro" id="IPR000873">
    <property type="entry name" value="AMP-dep_synth/lig_dom"/>
</dbReference>
<keyword evidence="14" id="KW-0472">Membrane</keyword>
<dbReference type="PROSITE" id="PS00455">
    <property type="entry name" value="AMP_BINDING"/>
    <property type="match status" value="1"/>
</dbReference>
<evidence type="ECO:0000256" key="3">
    <source>
        <dbReference type="ARBA" id="ARBA00022741"/>
    </source>
</evidence>
<accession>A0A914C4Q2</accession>
<sequence>MLQRLWNGEDPSLIFSNAFLGTIIATILGSLFYIVGSWRQSNRSGLRSTRIFDQQAVPVPGKKGVYKSGLLKNRKEETLDTVYPEVKTLYEAFLRGIEVSNNGNCLGTRKDKNSPYVFQNYVDIFKKSRDLGSAFVAHLGLQPKNTTNVGIYGKNCPEWFISALASVRFSMVTVPLYDTLGADAATFVVQQTEIEVIVVDNADKIKKLLNNRKGMPTLKHIVVMNPDVVTSELKQQAKDVNIDLHKFYDLVAIGEKNLQEDVPPKPDDTYIICYTSGTTGTPKGVILTHRNVVANISAFVTNKLEFLPEMISTKQVIISYLPLSHMFEQVNHWCVVMFGGSIGYFRGDIQGLMDDLKALKPSIFPVVPRLLNRLNDTIQNKLAKSNWMVKSLFKMAYNRKQIMLHNRIVRNDTIWDKVVFRAIQNEVGGRVRYMITGSAPLNGEVLEMCRIALGAHIVEGYGQTEATAMSTITFPGEYIGGHCGGPSVCATIKLEDVPELSYYSSEGKGEILIKGPSITKGYYKDPEKTQELFDEEGFLHTGDIGQILPNGVLKVIDRKKHIFKLAQGEYVAPEKIENIYIRSNFVQHVYVDGDSLENFLVAIVVPEPGPLKHWFQEGHGREETLEKLCANQEVIKHVLEDLHELGKENKLNSIEQVKAIYLEPNPFTIENGLLTPTLKAKRPQLRQKYKAVMAELYKNSKK</sequence>
<dbReference type="Gene3D" id="3.40.50.12780">
    <property type="entry name" value="N-terminal domain of ligase-like"/>
    <property type="match status" value="1"/>
</dbReference>
<evidence type="ECO:0000256" key="10">
    <source>
        <dbReference type="ARBA" id="ARBA00024548"/>
    </source>
</evidence>